<proteinExistence type="predicted"/>
<feature type="region of interest" description="Disordered" evidence="1">
    <location>
        <begin position="167"/>
        <end position="245"/>
    </location>
</feature>
<feature type="compositionally biased region" description="Low complexity" evidence="1">
    <location>
        <begin position="405"/>
        <end position="416"/>
    </location>
</feature>
<organism evidence="3 4">
    <name type="scientific">Plasmodium fragile</name>
    <dbReference type="NCBI Taxonomy" id="5857"/>
    <lineage>
        <taxon>Eukaryota</taxon>
        <taxon>Sar</taxon>
        <taxon>Alveolata</taxon>
        <taxon>Apicomplexa</taxon>
        <taxon>Aconoidasida</taxon>
        <taxon>Haemosporida</taxon>
        <taxon>Plasmodiidae</taxon>
        <taxon>Plasmodium</taxon>
        <taxon>Plasmodium (Plasmodium)</taxon>
    </lineage>
</organism>
<feature type="domain" description="Schizont-infected cell agglutination C-terminal" evidence="2">
    <location>
        <begin position="274"/>
        <end position="374"/>
    </location>
</feature>
<feature type="compositionally biased region" description="Low complexity" evidence="1">
    <location>
        <begin position="69"/>
        <end position="90"/>
    </location>
</feature>
<evidence type="ECO:0000256" key="1">
    <source>
        <dbReference type="SAM" id="MobiDB-lite"/>
    </source>
</evidence>
<gene>
    <name evidence="3" type="ORF">AK88_04684</name>
</gene>
<dbReference type="Proteomes" id="UP000054561">
    <property type="component" value="Unassembled WGS sequence"/>
</dbReference>
<sequence length="690" mass="75914">MINHREPWAQPTRKISVSCIFFSSFFPLELIGEHVKRSKDASEPARAGSTIAETTDKDGGAHASTPIHTQPTPTPSTGTETAGTGATTGTSGDGAKGDPGTAQTVPVAPDTTAPKPHDDDRATKGTDIVSAANGDNNTDPFGSADYCMVDGKKKDDDSEQCHAIIGGGRRAASTRTGAAGAPTGPSGQAERGGAAGVSGTGGLELGIELPEGKSNVGGSYGPGTPQDPHTPQNTPTSPSPDVPDLTGDILTATTPVLFFLSAVTVALLGYSLWKYFAYLGQTRRRTYRTVRDVPSPPLDEEILQHLQRRVPPPDYGYKMIKDTHPASTSGTGRPPRVHKRTIIELDLEVLHECEATEWESVKDHYLQILVEEFARDLQQDAKGYSSFPDAPTTNQDLLGNNVSSTVDPPTDTAVTDPCPPHDPDPWSCMEAIELATDPSASDADDPDPWRCMETIQLPTHPCPPHDPDPWSCMDTIQLAKALGPPHDCDPWSCMDTIQLDAQKRRAHSNHREATSACTQWINWIDRHKHILRACTTQPWLLQLKSAWKQYLREHMAANEDNVHRELSEQRSIGCVEMKKDAWKKWVVKQHHDMAKYIENDWFRHLLENIDQETVPDKGAVPPVDKVMGTEDTLRVRDLPQPQPLHEDSYKQTQLIAKLWMLILAFVIEQCELESRLQEKELYVDELLDHL</sequence>
<name>A0A0D9QFA3_PLAFR</name>
<dbReference type="VEuPathDB" id="PlasmoDB:AK88_04684"/>
<feature type="compositionally biased region" description="Gly residues" evidence="1">
    <location>
        <begin position="193"/>
        <end position="204"/>
    </location>
</feature>
<dbReference type="AlphaFoldDB" id="A0A0D9QFA3"/>
<feature type="compositionally biased region" description="Low complexity" evidence="1">
    <location>
        <begin position="170"/>
        <end position="187"/>
    </location>
</feature>
<dbReference type="RefSeq" id="XP_012337715.1">
    <property type="nucleotide sequence ID" value="XM_012482292.1"/>
</dbReference>
<feature type="region of interest" description="Disordered" evidence="1">
    <location>
        <begin position="384"/>
        <end position="427"/>
    </location>
</feature>
<feature type="compositionally biased region" description="Polar residues" evidence="1">
    <location>
        <begin position="227"/>
        <end position="236"/>
    </location>
</feature>
<evidence type="ECO:0000313" key="3">
    <source>
        <dbReference type="EMBL" id="KJP85653.1"/>
    </source>
</evidence>
<feature type="compositionally biased region" description="Basic and acidic residues" evidence="1">
    <location>
        <begin position="115"/>
        <end position="124"/>
    </location>
</feature>
<evidence type="ECO:0000259" key="2">
    <source>
        <dbReference type="Pfam" id="PF12879"/>
    </source>
</evidence>
<keyword evidence="4" id="KW-1185">Reference proteome</keyword>
<dbReference type="GeneID" id="24269998"/>
<dbReference type="EMBL" id="KQ001716">
    <property type="protein sequence ID" value="KJP85653.1"/>
    <property type="molecule type" value="Genomic_DNA"/>
</dbReference>
<feature type="region of interest" description="Disordered" evidence="1">
    <location>
        <begin position="36"/>
        <end position="142"/>
    </location>
</feature>
<evidence type="ECO:0000313" key="4">
    <source>
        <dbReference type="Proteomes" id="UP000054561"/>
    </source>
</evidence>
<protein>
    <recommendedName>
        <fullName evidence="2">Schizont-infected cell agglutination C-terminal domain-containing protein</fullName>
    </recommendedName>
</protein>
<reference evidence="3 4" key="1">
    <citation type="submission" date="2014-03" db="EMBL/GenBank/DDBJ databases">
        <title>The Genome Sequence of Plasmodium fragile nilgiri.</title>
        <authorList>
            <consortium name="The Broad Institute Genomics Platform"/>
            <consortium name="The Broad Institute Genome Sequencing Center for Infectious Disease"/>
            <person name="Neafsey D."/>
            <person name="Duraisingh M."/>
            <person name="Young S.K."/>
            <person name="Zeng Q."/>
            <person name="Gargeya S."/>
            <person name="Abouelleil A."/>
            <person name="Alvarado L."/>
            <person name="Chapman S.B."/>
            <person name="Gainer-Dewar J."/>
            <person name="Goldberg J."/>
            <person name="Griggs A."/>
            <person name="Gujja S."/>
            <person name="Hansen M."/>
            <person name="Howarth C."/>
            <person name="Imamovic A."/>
            <person name="Larimer J."/>
            <person name="Pearson M."/>
            <person name="Poon T.W."/>
            <person name="Priest M."/>
            <person name="Roberts A."/>
            <person name="Saif S."/>
            <person name="Shea T."/>
            <person name="Sykes S."/>
            <person name="Wortman J."/>
            <person name="Nusbaum C."/>
            <person name="Birren B."/>
        </authorList>
    </citation>
    <scope>NUCLEOTIDE SEQUENCE [LARGE SCALE GENOMIC DNA]</scope>
    <source>
        <strain evidence="4">nilgiri</strain>
    </source>
</reference>
<accession>A0A0D9QFA3</accession>
<dbReference type="Pfam" id="PF12879">
    <property type="entry name" value="SICA_C"/>
    <property type="match status" value="1"/>
</dbReference>
<dbReference type="InterPro" id="IPR024288">
    <property type="entry name" value="SICA_C"/>
</dbReference>
<feature type="compositionally biased region" description="Polar residues" evidence="1">
    <location>
        <begin position="391"/>
        <end position="404"/>
    </location>
</feature>